<feature type="coiled-coil region" evidence="1">
    <location>
        <begin position="288"/>
        <end position="347"/>
    </location>
</feature>
<dbReference type="OrthoDB" id="290929at2759"/>
<dbReference type="Gene3D" id="1.20.5.340">
    <property type="match status" value="1"/>
</dbReference>
<evidence type="ECO:0000256" key="2">
    <source>
        <dbReference type="SAM" id="MobiDB-lite"/>
    </source>
</evidence>
<evidence type="ECO:0000313" key="4">
    <source>
        <dbReference type="Proteomes" id="UP000785679"/>
    </source>
</evidence>
<gene>
    <name evidence="3" type="ORF">FGO68_gene8586</name>
</gene>
<sequence>MNNTKQLLNKFKQGRSDLQRADGQTKDRVEVWRKNLHGLTDELMKQAKMLEELGDGAGKSAEGGSELKVDCFDHLVTVISKEIQDSITICKSVLSLPQQHQNKQKKENIESQWRILLDQMKNEVTKVLRYAQDSNSDHMALIAKLLNLKENLQKQIFMGVLYRKLVIWMDLNIQSDEFVHSKVVKAINHITDLKESLHYVPSKMFYQEVDLETPGPYTLTGLNSSQGDGGSMGGAGSSGLGGGTDGSEAVQNLEALTEGFVEMENLIKKNFKLSAEKLLAFTESNPVQITLREELEMVYKDKNQLEEENKNLKLSLISNRENDSKNLLELHNQLEKLKTENQVLALEVEDKIRVNKNQEAYSIKLKHQLKTSDDERNRLKTWYIPRLKETRKYQKELALELDKIKSDAELLPSMFRAEAMFRKQCRQERDEAVEKMTEALKKMQLLEKERMDLRQELDRKERLSLQAIAARSNMKSHLDNATQHLKDTENKIKNMTQRIKDAEEEVQYYKKRHDEMFTSVSALNKRIEELEQHKLHLLEKLKAHGDKGGLEYIVKTQKLDQIKGKELQDRVVVEDYKPELNRTKNMAAQAMSSGEPAAETK</sequence>
<feature type="coiled-coil region" evidence="1">
    <location>
        <begin position="422"/>
        <end position="540"/>
    </location>
</feature>
<evidence type="ECO:0000256" key="1">
    <source>
        <dbReference type="SAM" id="Coils"/>
    </source>
</evidence>
<keyword evidence="1" id="KW-0175">Coiled coil</keyword>
<dbReference type="EMBL" id="RRYP01005484">
    <property type="protein sequence ID" value="TNV81994.1"/>
    <property type="molecule type" value="Genomic_DNA"/>
</dbReference>
<feature type="compositionally biased region" description="Gly residues" evidence="2">
    <location>
        <begin position="227"/>
        <end position="245"/>
    </location>
</feature>
<reference evidence="3" key="1">
    <citation type="submission" date="2019-06" db="EMBL/GenBank/DDBJ databases">
        <authorList>
            <person name="Zheng W."/>
        </authorList>
    </citation>
    <scope>NUCLEOTIDE SEQUENCE</scope>
    <source>
        <strain evidence="3">QDHG01</strain>
    </source>
</reference>
<protein>
    <submittedName>
        <fullName evidence="3">Uncharacterized protein</fullName>
    </submittedName>
</protein>
<keyword evidence="4" id="KW-1185">Reference proteome</keyword>
<dbReference type="AlphaFoldDB" id="A0A8J8T4K5"/>
<evidence type="ECO:0000313" key="3">
    <source>
        <dbReference type="EMBL" id="TNV81994.1"/>
    </source>
</evidence>
<dbReference type="Proteomes" id="UP000785679">
    <property type="component" value="Unassembled WGS sequence"/>
</dbReference>
<organism evidence="3 4">
    <name type="scientific">Halteria grandinella</name>
    <dbReference type="NCBI Taxonomy" id="5974"/>
    <lineage>
        <taxon>Eukaryota</taxon>
        <taxon>Sar</taxon>
        <taxon>Alveolata</taxon>
        <taxon>Ciliophora</taxon>
        <taxon>Intramacronucleata</taxon>
        <taxon>Spirotrichea</taxon>
        <taxon>Stichotrichia</taxon>
        <taxon>Sporadotrichida</taxon>
        <taxon>Halteriidae</taxon>
        <taxon>Halteria</taxon>
    </lineage>
</organism>
<accession>A0A8J8T4K5</accession>
<feature type="region of interest" description="Disordered" evidence="2">
    <location>
        <begin position="220"/>
        <end position="246"/>
    </location>
</feature>
<proteinExistence type="predicted"/>
<comment type="caution">
    <text evidence="3">The sequence shown here is derived from an EMBL/GenBank/DDBJ whole genome shotgun (WGS) entry which is preliminary data.</text>
</comment>
<name>A0A8J8T4K5_HALGN</name>